<organism evidence="2 3">
    <name type="scientific">Dermatophagoides farinae</name>
    <name type="common">American house dust mite</name>
    <dbReference type="NCBI Taxonomy" id="6954"/>
    <lineage>
        <taxon>Eukaryota</taxon>
        <taxon>Metazoa</taxon>
        <taxon>Ecdysozoa</taxon>
        <taxon>Arthropoda</taxon>
        <taxon>Chelicerata</taxon>
        <taxon>Arachnida</taxon>
        <taxon>Acari</taxon>
        <taxon>Acariformes</taxon>
        <taxon>Sarcoptiformes</taxon>
        <taxon>Astigmata</taxon>
        <taxon>Psoroptidia</taxon>
        <taxon>Analgoidea</taxon>
        <taxon>Pyroglyphidae</taxon>
        <taxon>Dermatophagoidinae</taxon>
        <taxon>Dermatophagoides</taxon>
    </lineage>
</organism>
<keyword evidence="1" id="KW-0472">Membrane</keyword>
<comment type="caution">
    <text evidence="2">The sequence shown here is derived from an EMBL/GenBank/DDBJ whole genome shotgun (WGS) entry which is preliminary data.</text>
</comment>
<keyword evidence="1" id="KW-0812">Transmembrane</keyword>
<reference evidence="2" key="2">
    <citation type="journal article" date="2022" name="Res Sq">
        <title>Comparative Genomics Reveals Insights into the Divergent Evolution of Astigmatic Mites and Household Pest Adaptations.</title>
        <authorList>
            <person name="Xiong Q."/>
            <person name="Wan A.T.-Y."/>
            <person name="Liu X.-Y."/>
            <person name="Fung C.S.-H."/>
            <person name="Xiao X."/>
            <person name="Malainual N."/>
            <person name="Hou J."/>
            <person name="Wang L."/>
            <person name="Wang M."/>
            <person name="Yang K."/>
            <person name="Cui Y."/>
            <person name="Leung E."/>
            <person name="Nong W."/>
            <person name="Shin S.-K."/>
            <person name="Au S."/>
            <person name="Jeong K.Y."/>
            <person name="Chew F.T."/>
            <person name="Hui J."/>
            <person name="Leung T.F."/>
            <person name="Tungtrongchitr A."/>
            <person name="Zhong N."/>
            <person name="Liu Z."/>
            <person name="Tsui S."/>
        </authorList>
    </citation>
    <scope>NUCLEOTIDE SEQUENCE</scope>
    <source>
        <strain evidence="2">Derf</strain>
        <tissue evidence="2">Whole organism</tissue>
    </source>
</reference>
<feature type="transmembrane region" description="Helical" evidence="1">
    <location>
        <begin position="28"/>
        <end position="53"/>
    </location>
</feature>
<sequence length="98" mass="11208">MEEVVTVPEEIFNICVSSLKCENRFPRFFFYIATSNYITYMAAIYVSVLLRFVHDDDDDMSHITVESWNSVLIYKSITLLNGECRASATAKKSAPNEP</sequence>
<keyword evidence="3" id="KW-1185">Reference proteome</keyword>
<dbReference type="EMBL" id="ASGP02000002">
    <property type="protein sequence ID" value="KAH9521976.1"/>
    <property type="molecule type" value="Genomic_DNA"/>
</dbReference>
<gene>
    <name evidence="2" type="ORF">DERF_005582</name>
</gene>
<dbReference type="Proteomes" id="UP000790347">
    <property type="component" value="Unassembled WGS sequence"/>
</dbReference>
<proteinExistence type="predicted"/>
<accession>A0A922I765</accession>
<protein>
    <submittedName>
        <fullName evidence="2">Uncharacterized protein</fullName>
    </submittedName>
</protein>
<evidence type="ECO:0000313" key="2">
    <source>
        <dbReference type="EMBL" id="KAH9521976.1"/>
    </source>
</evidence>
<dbReference type="AlphaFoldDB" id="A0A922I765"/>
<reference evidence="2" key="1">
    <citation type="submission" date="2013-05" db="EMBL/GenBank/DDBJ databases">
        <authorList>
            <person name="Yim A.K.Y."/>
            <person name="Chan T.F."/>
            <person name="Ji K.M."/>
            <person name="Liu X.Y."/>
            <person name="Zhou J.W."/>
            <person name="Li R.Q."/>
            <person name="Yang K.Y."/>
            <person name="Li J."/>
            <person name="Li M."/>
            <person name="Law P.T.W."/>
            <person name="Wu Y.L."/>
            <person name="Cai Z.L."/>
            <person name="Qin H."/>
            <person name="Bao Y."/>
            <person name="Leung R.K.K."/>
            <person name="Ng P.K.S."/>
            <person name="Zou J."/>
            <person name="Zhong X.J."/>
            <person name="Ran P.X."/>
            <person name="Zhong N.S."/>
            <person name="Liu Z.G."/>
            <person name="Tsui S.K.W."/>
        </authorList>
    </citation>
    <scope>NUCLEOTIDE SEQUENCE</scope>
    <source>
        <strain evidence="2">Derf</strain>
        <tissue evidence="2">Whole organism</tissue>
    </source>
</reference>
<keyword evidence="1" id="KW-1133">Transmembrane helix</keyword>
<name>A0A922I765_DERFA</name>
<evidence type="ECO:0000256" key="1">
    <source>
        <dbReference type="SAM" id="Phobius"/>
    </source>
</evidence>
<evidence type="ECO:0000313" key="3">
    <source>
        <dbReference type="Proteomes" id="UP000790347"/>
    </source>
</evidence>